<feature type="compositionally biased region" description="Basic and acidic residues" evidence="1">
    <location>
        <begin position="458"/>
        <end position="467"/>
    </location>
</feature>
<feature type="region of interest" description="Disordered" evidence="1">
    <location>
        <begin position="730"/>
        <end position="934"/>
    </location>
</feature>
<feature type="compositionally biased region" description="Low complexity" evidence="1">
    <location>
        <begin position="693"/>
        <end position="704"/>
    </location>
</feature>
<evidence type="ECO:0000313" key="3">
    <source>
        <dbReference type="Proteomes" id="UP000572817"/>
    </source>
</evidence>
<dbReference type="AlphaFoldDB" id="A0A8H4IQ17"/>
<feature type="compositionally biased region" description="Low complexity" evidence="1">
    <location>
        <begin position="471"/>
        <end position="481"/>
    </location>
</feature>
<feature type="compositionally biased region" description="Basic residues" evidence="1">
    <location>
        <begin position="656"/>
        <end position="666"/>
    </location>
</feature>
<sequence length="1085" mass="121013">MAGTNHARKRDAPEQPRRSKRSKKNPDFALPFDHSEISRIWANVLNHMPENLTRWLLSKEIGTIFKSWGWGFFSKQGKDFQKEYYETAGEIKEELEAAKPKKKKRDVNYENLDIWEAMREDLVGMISGHASEELEQLANKTIQGLLRQTDESGRVCCTWEEVWELACVQLIVNGSKGEDDGRPFWDMEDQLATACEFTTELLKSAFWEMKLASMRSVHDEDGRGFFCELMNMQPVSTSITAEVPNFDETSPEVDIFGFPLQNFIDIWVECIETDPQNILELLNDNGVVEIINNFVARIQLYATTREFRKPENQDWRNVRFELASRMYGATEIAEGGVLVWCTKKPEYKNIRRWEQPWLQAALDLVNTGAKYMTLDGRVPSTPKSSGDVFQNCLELFNDVFESISVDGSRFWKQSFVINNPDKDKHQSYVDNFRIWAREGGQVPKDAQIELISSPTEPAYERPDKDMLEEGSQSSALSSPPSDTVLNARAAQGVLNALQHPVASNRQPPKPSSPSITTGARHIHLRHDQVMAEPAKQKRRRAAQKEGNESRWDPEWHPVSKRLKTGPSSTVTTAPAPAPPSSVRRLRPSASRSNTTTGRNSYRPQHRPLDPPSKSPVPQQQQQERRHPQNSQVQSSQAQRPLQSQPQWQPQPQPQPHHTRVPKRKRSRDADEDTSREAQDPSPVAPKRARLADSITTTSTSSSSSQARQPLSEEQQKAYLARAVSEIKSWGDRWHASNPQHARPVTSAPAPAPAPAPSPTTAAPPAAGSSPRNAITIDDNEAPSSEWSSDGGEEEGGVAPTQQAARASPGHQTPVRQVATGSGDGKPNASSPSDGSHYSPAPEWALLPGQRRARTAQPSGSPGDGDGGSSSSVSPASPRPARSSSEDDDDDDDNDDNDDFPRPSNRVPLARPSNNTPLSAPQQQHAATPDRDRAARSTLATLYALERENSARLVETGRLQRERIGVLERQNAALCRAMFEAGGGGSWAERLDEWVVQAVREAVVEVRAAEERERVFRAREREVETRERALVEREDELREEIKDEEEDEQDEGETMAATSMMSIGAAACRKTAADHHDDTSFSHVHP</sequence>
<evidence type="ECO:0000313" key="2">
    <source>
        <dbReference type="EMBL" id="KAF4305346.1"/>
    </source>
</evidence>
<proteinExistence type="predicted"/>
<feature type="compositionally biased region" description="Low complexity" evidence="1">
    <location>
        <begin position="758"/>
        <end position="770"/>
    </location>
</feature>
<protein>
    <submittedName>
        <fullName evidence="2">Uncharacterized protein</fullName>
    </submittedName>
</protein>
<feature type="compositionally biased region" description="Basic and acidic residues" evidence="1">
    <location>
        <begin position="542"/>
        <end position="557"/>
    </location>
</feature>
<evidence type="ECO:0000256" key="1">
    <source>
        <dbReference type="SAM" id="MobiDB-lite"/>
    </source>
</evidence>
<feature type="compositionally biased region" description="Polar residues" evidence="1">
    <location>
        <begin position="593"/>
        <end position="602"/>
    </location>
</feature>
<feature type="region of interest" description="Disordered" evidence="1">
    <location>
        <begin position="1034"/>
        <end position="1057"/>
    </location>
</feature>
<feature type="compositionally biased region" description="Polar residues" evidence="1">
    <location>
        <begin position="799"/>
        <end position="814"/>
    </location>
</feature>
<name>A0A8H4IQ17_9PEZI</name>
<feature type="region of interest" description="Disordered" evidence="1">
    <location>
        <begin position="526"/>
        <end position="716"/>
    </location>
</feature>
<feature type="region of interest" description="Disordered" evidence="1">
    <location>
        <begin position="452"/>
        <end position="483"/>
    </location>
</feature>
<feature type="compositionally biased region" description="Low complexity" evidence="1">
    <location>
        <begin position="628"/>
        <end position="647"/>
    </location>
</feature>
<feature type="region of interest" description="Disordered" evidence="1">
    <location>
        <begin position="1066"/>
        <end position="1085"/>
    </location>
</feature>
<accession>A0A8H4IQ17</accession>
<feature type="compositionally biased region" description="Low complexity" evidence="1">
    <location>
        <begin position="868"/>
        <end position="882"/>
    </location>
</feature>
<dbReference type="EMBL" id="WWBZ02000040">
    <property type="protein sequence ID" value="KAF4305346.1"/>
    <property type="molecule type" value="Genomic_DNA"/>
</dbReference>
<feature type="region of interest" description="Disordered" evidence="1">
    <location>
        <begin position="1"/>
        <end position="30"/>
    </location>
</feature>
<organism evidence="2 3">
    <name type="scientific">Botryosphaeria dothidea</name>
    <dbReference type="NCBI Taxonomy" id="55169"/>
    <lineage>
        <taxon>Eukaryota</taxon>
        <taxon>Fungi</taxon>
        <taxon>Dikarya</taxon>
        <taxon>Ascomycota</taxon>
        <taxon>Pezizomycotina</taxon>
        <taxon>Dothideomycetes</taxon>
        <taxon>Dothideomycetes incertae sedis</taxon>
        <taxon>Botryosphaeriales</taxon>
        <taxon>Botryosphaeriaceae</taxon>
        <taxon>Botryosphaeria</taxon>
    </lineage>
</organism>
<comment type="caution">
    <text evidence="2">The sequence shown here is derived from an EMBL/GenBank/DDBJ whole genome shotgun (WGS) entry which is preliminary data.</text>
</comment>
<reference evidence="2" key="1">
    <citation type="submission" date="2020-04" db="EMBL/GenBank/DDBJ databases">
        <title>Genome Assembly and Annotation of Botryosphaeria dothidea sdau 11-99, a Latent Pathogen of Apple Fruit Ring Rot in China.</title>
        <authorList>
            <person name="Yu C."/>
            <person name="Diao Y."/>
            <person name="Lu Q."/>
            <person name="Zhao J."/>
            <person name="Cui S."/>
            <person name="Peng C."/>
            <person name="He B."/>
            <person name="Liu H."/>
        </authorList>
    </citation>
    <scope>NUCLEOTIDE SEQUENCE [LARGE SCALE GENOMIC DNA]</scope>
    <source>
        <strain evidence="2">Sdau11-99</strain>
    </source>
</reference>
<feature type="compositionally biased region" description="Polar residues" evidence="1">
    <location>
        <begin position="911"/>
        <end position="925"/>
    </location>
</feature>
<feature type="compositionally biased region" description="Acidic residues" evidence="1">
    <location>
        <begin position="885"/>
        <end position="897"/>
    </location>
</feature>
<dbReference type="Proteomes" id="UP000572817">
    <property type="component" value="Unassembled WGS sequence"/>
</dbReference>
<gene>
    <name evidence="2" type="ORF">GTA08_BOTSDO07263</name>
</gene>
<feature type="compositionally biased region" description="Acidic residues" evidence="1">
    <location>
        <begin position="1041"/>
        <end position="1052"/>
    </location>
</feature>
<keyword evidence="3" id="KW-1185">Reference proteome</keyword>
<feature type="compositionally biased region" description="Basic and acidic residues" evidence="1">
    <location>
        <begin position="1070"/>
        <end position="1079"/>
    </location>
</feature>